<evidence type="ECO:0000256" key="2">
    <source>
        <dbReference type="SAM" id="MobiDB-lite"/>
    </source>
</evidence>
<sequence>MVTIASLSRAPPLRGNNSKAAKRKIRKSLPVTALKTGPITNTGCLLLDVDFDEALRFVGEGYTVRRPHATNHIFSMTFPDAEVGVHVSSMRYGLRFSRHELIVQFLNFYCLLPGQLSPHSYYCFSTFLIKCHLKGVPWSLDLFRYMFKVSRIGAREGNSYAVVSSQNECGMVVVPISLKLWKAKFVFIPGFLGARHPFQARFPECHSFNLAKVGTLISLERQFELAKAVQGGRPKHGLEETASGLSMEESEEVDEDEEIEADEESGQPSYSEDAADAEPSEGDISRSTSIIPDLEVVLTRNKRRRKTLQVKEEEAVSEQDVVLTQSLPAKRPVVPEDGKFSALLDESGRDVQAEAEAASLTTVSTKLSLIKERRAGAEFFLGVNFLASVEAELSRLRKLAAAEHEQVAELEMQAVTKSEEVVRLHGLLRESEESTSQLTTSMAELEGKLRQSEGRIAEMDVELAEAISLQRSLEAERDQAFAEKEEAVAEKERAFSNFLQSPAFKEACMDKFVEYYDSWIETEADIKKIGNEGPRWIEAGVYYGIQLVLQRFRRVDPSFPPPGVDIPYMHDPSLNGELGSNPDYFGTPEREDENADAAGEDHPSDCPSETFP</sequence>
<feature type="coiled-coil region" evidence="1">
    <location>
        <begin position="386"/>
        <end position="413"/>
    </location>
</feature>
<evidence type="ECO:0000256" key="1">
    <source>
        <dbReference type="SAM" id="Coils"/>
    </source>
</evidence>
<proteinExistence type="predicted"/>
<organism evidence="4 5">
    <name type="scientific">Cuscuta campestris</name>
    <dbReference type="NCBI Taxonomy" id="132261"/>
    <lineage>
        <taxon>Eukaryota</taxon>
        <taxon>Viridiplantae</taxon>
        <taxon>Streptophyta</taxon>
        <taxon>Embryophyta</taxon>
        <taxon>Tracheophyta</taxon>
        <taxon>Spermatophyta</taxon>
        <taxon>Magnoliopsida</taxon>
        <taxon>eudicotyledons</taxon>
        <taxon>Gunneridae</taxon>
        <taxon>Pentapetalae</taxon>
        <taxon>asterids</taxon>
        <taxon>lamiids</taxon>
        <taxon>Solanales</taxon>
        <taxon>Convolvulaceae</taxon>
        <taxon>Cuscuteae</taxon>
        <taxon>Cuscuta</taxon>
        <taxon>Cuscuta subgen. Grammica</taxon>
        <taxon>Cuscuta sect. Cleistogrammica</taxon>
    </lineage>
</organism>
<keyword evidence="1" id="KW-0175">Coiled coil</keyword>
<evidence type="ECO:0000259" key="3">
    <source>
        <dbReference type="Pfam" id="PF04195"/>
    </source>
</evidence>
<feature type="domain" description="Transposase (putative) gypsy type" evidence="3">
    <location>
        <begin position="86"/>
        <end position="150"/>
    </location>
</feature>
<accession>A0A484L2F9</accession>
<gene>
    <name evidence="4" type="ORF">CCAM_LOCUS12283</name>
</gene>
<feature type="compositionally biased region" description="Acidic residues" evidence="2">
    <location>
        <begin position="248"/>
        <end position="265"/>
    </location>
</feature>
<reference evidence="4 5" key="1">
    <citation type="submission" date="2018-04" db="EMBL/GenBank/DDBJ databases">
        <authorList>
            <person name="Vogel A."/>
        </authorList>
    </citation>
    <scope>NUCLEOTIDE SEQUENCE [LARGE SCALE GENOMIC DNA]</scope>
</reference>
<dbReference type="EMBL" id="OOIL02000901">
    <property type="protein sequence ID" value="VFQ70507.1"/>
    <property type="molecule type" value="Genomic_DNA"/>
</dbReference>
<dbReference type="AlphaFoldDB" id="A0A484L2F9"/>
<dbReference type="InterPro" id="IPR007321">
    <property type="entry name" value="Transposase_28"/>
</dbReference>
<keyword evidence="5" id="KW-1185">Reference proteome</keyword>
<dbReference type="OrthoDB" id="1752359at2759"/>
<evidence type="ECO:0000313" key="5">
    <source>
        <dbReference type="Proteomes" id="UP000595140"/>
    </source>
</evidence>
<evidence type="ECO:0000313" key="4">
    <source>
        <dbReference type="EMBL" id="VFQ70507.1"/>
    </source>
</evidence>
<dbReference type="Pfam" id="PF04195">
    <property type="entry name" value="Transposase_28"/>
    <property type="match status" value="1"/>
</dbReference>
<dbReference type="Proteomes" id="UP000595140">
    <property type="component" value="Unassembled WGS sequence"/>
</dbReference>
<protein>
    <recommendedName>
        <fullName evidence="3">Transposase (putative) gypsy type domain-containing protein</fullName>
    </recommendedName>
</protein>
<feature type="coiled-coil region" evidence="1">
    <location>
        <begin position="442"/>
        <end position="490"/>
    </location>
</feature>
<name>A0A484L2F9_9ASTE</name>
<feature type="region of interest" description="Disordered" evidence="2">
    <location>
        <begin position="568"/>
        <end position="612"/>
    </location>
</feature>
<feature type="region of interest" description="Disordered" evidence="2">
    <location>
        <begin position="234"/>
        <end position="286"/>
    </location>
</feature>